<protein>
    <recommendedName>
        <fullName evidence="10">Peptidyl-prolyl cis-trans isomerase</fullName>
        <ecNumber evidence="10">5.2.1.8</ecNumber>
    </recommendedName>
</protein>
<dbReference type="GO" id="GO:0005737">
    <property type="term" value="C:cytoplasm"/>
    <property type="evidence" value="ECO:0007669"/>
    <property type="project" value="UniProtKB-SubCell"/>
</dbReference>
<dbReference type="Gene3D" id="3.10.50.40">
    <property type="match status" value="1"/>
</dbReference>
<reference evidence="13" key="1">
    <citation type="submission" date="2020-05" db="EMBL/GenBank/DDBJ databases">
        <title>Novel species in genus Nocardioides.</title>
        <authorList>
            <person name="Zhang G."/>
        </authorList>
    </citation>
    <scope>NUCLEOTIDE SEQUENCE [LARGE SCALE GENOMIC DNA]</scope>
    <source>
        <strain evidence="13">zg-1050</strain>
    </source>
</reference>
<organism evidence="12 13">
    <name type="scientific">Berryella wangjianweii</name>
    <dbReference type="NCBI Taxonomy" id="2734634"/>
    <lineage>
        <taxon>Bacteria</taxon>
        <taxon>Bacillati</taxon>
        <taxon>Actinomycetota</taxon>
        <taxon>Coriobacteriia</taxon>
        <taxon>Eggerthellales</taxon>
        <taxon>Eggerthellaceae</taxon>
        <taxon>Berryella</taxon>
    </lineage>
</organism>
<evidence type="ECO:0000313" key="12">
    <source>
        <dbReference type="EMBL" id="QKF06854.1"/>
    </source>
</evidence>
<name>A0A6M8IZU3_9ACTN</name>
<keyword evidence="6" id="KW-0143">Chaperone</keyword>
<dbReference type="SUPFAM" id="SSF54534">
    <property type="entry name" value="FKBP-like"/>
    <property type="match status" value="1"/>
</dbReference>
<comment type="similarity">
    <text evidence="3 10">Belongs to the FKBP-type PPIase family.</text>
</comment>
<evidence type="ECO:0000256" key="1">
    <source>
        <dbReference type="ARBA" id="ARBA00000971"/>
    </source>
</evidence>
<comment type="function">
    <text evidence="8">Also involved in hydrogenase metallocenter assembly, probably by participating in the nickel insertion step. This function in hydrogenase biosynthesis requires chaperone activity and the presence of the metal-binding domain, but not PPIase activity.</text>
</comment>
<evidence type="ECO:0000256" key="2">
    <source>
        <dbReference type="ARBA" id="ARBA00004496"/>
    </source>
</evidence>
<dbReference type="InterPro" id="IPR001179">
    <property type="entry name" value="PPIase_FKBP_dom"/>
</dbReference>
<keyword evidence="5 9" id="KW-0697">Rotamase</keyword>
<dbReference type="EC" id="5.2.1.8" evidence="10"/>
<evidence type="ECO:0000256" key="10">
    <source>
        <dbReference type="RuleBase" id="RU003915"/>
    </source>
</evidence>
<sequence>MSNEGKKVRVHYTGTLDDGTKFDSSHDRNEPIEFTVLAGMMIPGFDRAVADMQVGETKTVRIPAAEAYGEVDPSAVHTVPLAQLPGAENCEVGQRVMLGGPGGMPMSAVVTAKDDEAITFDMNHELAGKALTFKITLVEVLDEA</sequence>
<gene>
    <name evidence="12" type="ORF">HLV38_01010</name>
</gene>
<feature type="domain" description="PPIase FKBP-type" evidence="11">
    <location>
        <begin position="5"/>
        <end position="80"/>
    </location>
</feature>
<dbReference type="PROSITE" id="PS50059">
    <property type="entry name" value="FKBP_PPIASE"/>
    <property type="match status" value="1"/>
</dbReference>
<dbReference type="Pfam" id="PF00254">
    <property type="entry name" value="FKBP_C"/>
    <property type="match status" value="1"/>
</dbReference>
<keyword evidence="7 9" id="KW-0413">Isomerase</keyword>
<dbReference type="GO" id="GO:0003755">
    <property type="term" value="F:peptidyl-prolyl cis-trans isomerase activity"/>
    <property type="evidence" value="ECO:0007669"/>
    <property type="project" value="UniProtKB-UniRule"/>
</dbReference>
<comment type="subcellular location">
    <subcellularLocation>
        <location evidence="2">Cytoplasm</location>
    </subcellularLocation>
</comment>
<keyword evidence="13" id="KW-1185">Reference proteome</keyword>
<dbReference type="EMBL" id="CP053716">
    <property type="protein sequence ID" value="QKF06854.1"/>
    <property type="molecule type" value="Genomic_DNA"/>
</dbReference>
<evidence type="ECO:0000259" key="11">
    <source>
        <dbReference type="PROSITE" id="PS50059"/>
    </source>
</evidence>
<dbReference type="PANTHER" id="PTHR47861:SF3">
    <property type="entry name" value="FKBP-TYPE PEPTIDYL-PROLYL CIS-TRANS ISOMERASE SLYD"/>
    <property type="match status" value="1"/>
</dbReference>
<dbReference type="PANTHER" id="PTHR47861">
    <property type="entry name" value="FKBP-TYPE PEPTIDYL-PROLYL CIS-TRANS ISOMERASE SLYD"/>
    <property type="match status" value="1"/>
</dbReference>
<comment type="catalytic activity">
    <reaction evidence="1 9 10">
        <text>[protein]-peptidylproline (omega=180) = [protein]-peptidylproline (omega=0)</text>
        <dbReference type="Rhea" id="RHEA:16237"/>
        <dbReference type="Rhea" id="RHEA-COMP:10747"/>
        <dbReference type="Rhea" id="RHEA-COMP:10748"/>
        <dbReference type="ChEBI" id="CHEBI:83833"/>
        <dbReference type="ChEBI" id="CHEBI:83834"/>
        <dbReference type="EC" id="5.2.1.8"/>
    </reaction>
</comment>
<evidence type="ECO:0000256" key="7">
    <source>
        <dbReference type="ARBA" id="ARBA00023235"/>
    </source>
</evidence>
<evidence type="ECO:0000256" key="4">
    <source>
        <dbReference type="ARBA" id="ARBA00022490"/>
    </source>
</evidence>
<dbReference type="Proteomes" id="UP000503297">
    <property type="component" value="Chromosome"/>
</dbReference>
<keyword evidence="4" id="KW-0963">Cytoplasm</keyword>
<evidence type="ECO:0000256" key="5">
    <source>
        <dbReference type="ARBA" id="ARBA00023110"/>
    </source>
</evidence>
<evidence type="ECO:0000313" key="13">
    <source>
        <dbReference type="Proteomes" id="UP000503297"/>
    </source>
</evidence>
<evidence type="ECO:0000256" key="3">
    <source>
        <dbReference type="ARBA" id="ARBA00006577"/>
    </source>
</evidence>
<evidence type="ECO:0000256" key="9">
    <source>
        <dbReference type="PROSITE-ProRule" id="PRU00277"/>
    </source>
</evidence>
<dbReference type="AlphaFoldDB" id="A0A6M8IZU3"/>
<accession>A0A6M8IZU3</accession>
<dbReference type="KEGG" id="bwa:HLV38_01010"/>
<proteinExistence type="inferred from homology"/>
<evidence type="ECO:0000256" key="8">
    <source>
        <dbReference type="ARBA" id="ARBA00037071"/>
    </source>
</evidence>
<dbReference type="InterPro" id="IPR046357">
    <property type="entry name" value="PPIase_dom_sf"/>
</dbReference>
<dbReference type="GO" id="GO:0042026">
    <property type="term" value="P:protein refolding"/>
    <property type="evidence" value="ECO:0007669"/>
    <property type="project" value="UniProtKB-ARBA"/>
</dbReference>
<dbReference type="RefSeq" id="WP_172300998.1">
    <property type="nucleotide sequence ID" value="NZ_CP053716.1"/>
</dbReference>
<evidence type="ECO:0000256" key="6">
    <source>
        <dbReference type="ARBA" id="ARBA00023186"/>
    </source>
</evidence>